<sequence>MLFLTTSFSSIKNPQTPTLSFPLSTSSSFLPIHPHLKVCLSRYFSRSLYLVFSNLLSGTTRQSYKYLAEASIYSVWL</sequence>
<dbReference type="EMBL" id="JAUHHV010000010">
    <property type="protein sequence ID" value="KAK1410587.1"/>
    <property type="molecule type" value="Genomic_DNA"/>
</dbReference>
<name>A0AAD8JTZ6_TARER</name>
<dbReference type="AlphaFoldDB" id="A0AAD8JTZ6"/>
<dbReference type="Proteomes" id="UP001229421">
    <property type="component" value="Unassembled WGS sequence"/>
</dbReference>
<organism evidence="1 2">
    <name type="scientific">Tagetes erecta</name>
    <name type="common">African marigold</name>
    <dbReference type="NCBI Taxonomy" id="13708"/>
    <lineage>
        <taxon>Eukaryota</taxon>
        <taxon>Viridiplantae</taxon>
        <taxon>Streptophyta</taxon>
        <taxon>Embryophyta</taxon>
        <taxon>Tracheophyta</taxon>
        <taxon>Spermatophyta</taxon>
        <taxon>Magnoliopsida</taxon>
        <taxon>eudicotyledons</taxon>
        <taxon>Gunneridae</taxon>
        <taxon>Pentapetalae</taxon>
        <taxon>asterids</taxon>
        <taxon>campanulids</taxon>
        <taxon>Asterales</taxon>
        <taxon>Asteraceae</taxon>
        <taxon>Asteroideae</taxon>
        <taxon>Heliantheae alliance</taxon>
        <taxon>Tageteae</taxon>
        <taxon>Tagetes</taxon>
    </lineage>
</organism>
<protein>
    <submittedName>
        <fullName evidence="1">Uncharacterized protein</fullName>
    </submittedName>
</protein>
<proteinExistence type="predicted"/>
<reference evidence="1" key="1">
    <citation type="journal article" date="2023" name="bioRxiv">
        <title>Improved chromosome-level genome assembly for marigold (Tagetes erecta).</title>
        <authorList>
            <person name="Jiang F."/>
            <person name="Yuan L."/>
            <person name="Wang S."/>
            <person name="Wang H."/>
            <person name="Xu D."/>
            <person name="Wang A."/>
            <person name="Fan W."/>
        </authorList>
    </citation>
    <scope>NUCLEOTIDE SEQUENCE</scope>
    <source>
        <strain evidence="1">WSJ</strain>
        <tissue evidence="1">Leaf</tissue>
    </source>
</reference>
<accession>A0AAD8JTZ6</accession>
<evidence type="ECO:0000313" key="1">
    <source>
        <dbReference type="EMBL" id="KAK1410587.1"/>
    </source>
</evidence>
<keyword evidence="2" id="KW-1185">Reference proteome</keyword>
<evidence type="ECO:0000313" key="2">
    <source>
        <dbReference type="Proteomes" id="UP001229421"/>
    </source>
</evidence>
<gene>
    <name evidence="1" type="ORF">QVD17_37124</name>
</gene>
<comment type="caution">
    <text evidence="1">The sequence shown here is derived from an EMBL/GenBank/DDBJ whole genome shotgun (WGS) entry which is preliminary data.</text>
</comment>